<dbReference type="Proteomes" id="UP000581688">
    <property type="component" value="Unassembled WGS sequence"/>
</dbReference>
<evidence type="ECO:0000313" key="3">
    <source>
        <dbReference type="EMBL" id="MBB6452607.1"/>
    </source>
</evidence>
<dbReference type="InterPro" id="IPR014957">
    <property type="entry name" value="IDEAL_dom"/>
</dbReference>
<reference evidence="3 4" key="1">
    <citation type="submission" date="2020-08" db="EMBL/GenBank/DDBJ databases">
        <title>Genomic Encyclopedia of Type Strains, Phase IV (KMG-IV): sequencing the most valuable type-strain genomes for metagenomic binning, comparative biology and taxonomic classification.</title>
        <authorList>
            <person name="Goeker M."/>
        </authorList>
    </citation>
    <scope>NUCLEOTIDE SEQUENCE [LARGE SCALE GENOMIC DNA]</scope>
    <source>
        <strain evidence="3 4">DSM 19612</strain>
    </source>
</reference>
<feature type="region of interest" description="Disordered" evidence="1">
    <location>
        <begin position="103"/>
        <end position="124"/>
    </location>
</feature>
<evidence type="ECO:0000256" key="1">
    <source>
        <dbReference type="SAM" id="MobiDB-lite"/>
    </source>
</evidence>
<sequence length="124" mass="14393">MENINQILREGDWVKGVGKHGELIHGFVVKFDIHTSKLTIKVVQSDNELIIGKVVRLDQREIKKIEPLWSYSEKELEALIDLALSSRDEAWFIKLTDQLMKQRSNDLNSKGNPMKNSRYQTARE</sequence>
<evidence type="ECO:0000313" key="4">
    <source>
        <dbReference type="Proteomes" id="UP000581688"/>
    </source>
</evidence>
<dbReference type="Gene3D" id="4.10.810.10">
    <property type="entry name" value="Virus Scaffolding Protein, Chain A"/>
    <property type="match status" value="1"/>
</dbReference>
<evidence type="ECO:0000259" key="2">
    <source>
        <dbReference type="SMART" id="SM00914"/>
    </source>
</evidence>
<dbReference type="EMBL" id="JACHGH010000003">
    <property type="protein sequence ID" value="MBB6452607.1"/>
    <property type="molecule type" value="Genomic_DNA"/>
</dbReference>
<keyword evidence="3" id="KW-0808">Transferase</keyword>
<feature type="domain" description="IDEAL" evidence="2">
    <location>
        <begin position="64"/>
        <end position="99"/>
    </location>
</feature>
<dbReference type="GO" id="GO:0016740">
    <property type="term" value="F:transferase activity"/>
    <property type="evidence" value="ECO:0007669"/>
    <property type="project" value="UniProtKB-KW"/>
</dbReference>
<name>A0A841PUD0_9BACI</name>
<accession>A0A841PUD0</accession>
<dbReference type="InterPro" id="IPR027393">
    <property type="entry name" value="Virus_scaffolding_prot_C"/>
</dbReference>
<dbReference type="RefSeq" id="WP_174495180.1">
    <property type="nucleotide sequence ID" value="NZ_CADDWK010000003.1"/>
</dbReference>
<keyword evidence="4" id="KW-1185">Reference proteome</keyword>
<dbReference type="Pfam" id="PF08858">
    <property type="entry name" value="IDEAL"/>
    <property type="match status" value="1"/>
</dbReference>
<dbReference type="SMART" id="SM00914">
    <property type="entry name" value="IDEAL"/>
    <property type="match status" value="1"/>
</dbReference>
<dbReference type="AlphaFoldDB" id="A0A841PUD0"/>
<organism evidence="3 4">
    <name type="scientific">Salirhabdus euzebyi</name>
    <dbReference type="NCBI Taxonomy" id="394506"/>
    <lineage>
        <taxon>Bacteria</taxon>
        <taxon>Bacillati</taxon>
        <taxon>Bacillota</taxon>
        <taxon>Bacilli</taxon>
        <taxon>Bacillales</taxon>
        <taxon>Bacillaceae</taxon>
        <taxon>Salirhabdus</taxon>
    </lineage>
</organism>
<gene>
    <name evidence="3" type="ORF">HNQ94_001053</name>
</gene>
<protein>
    <submittedName>
        <fullName evidence="3">Gamma-glutamylcyclotransferase (GGCT)/AIG2-like uncharacterized protein YtfP</fullName>
    </submittedName>
</protein>
<proteinExistence type="predicted"/>
<comment type="caution">
    <text evidence="3">The sequence shown here is derived from an EMBL/GenBank/DDBJ whole genome shotgun (WGS) entry which is preliminary data.</text>
</comment>